<protein>
    <recommendedName>
        <fullName evidence="4">Lipoprotein</fullName>
    </recommendedName>
</protein>
<reference evidence="2 3" key="1">
    <citation type="submission" date="2023-10" db="EMBL/GenBank/DDBJ databases">
        <title>Y20.</title>
        <authorList>
            <person name="Zhang G."/>
            <person name="Ding Y."/>
        </authorList>
    </citation>
    <scope>NUCLEOTIDE SEQUENCE [LARGE SCALE GENOMIC DNA]</scope>
    <source>
        <strain evidence="2 3">Y20</strain>
    </source>
</reference>
<name>A0AAU0MHX5_9MICO</name>
<evidence type="ECO:0000313" key="2">
    <source>
        <dbReference type="EMBL" id="WOQ69884.1"/>
    </source>
</evidence>
<evidence type="ECO:0000313" key="3">
    <source>
        <dbReference type="Proteomes" id="UP001329313"/>
    </source>
</evidence>
<evidence type="ECO:0000256" key="1">
    <source>
        <dbReference type="SAM" id="SignalP"/>
    </source>
</evidence>
<dbReference type="AlphaFoldDB" id="A0AAU0MHX5"/>
<keyword evidence="1" id="KW-0732">Signal</keyword>
<dbReference type="PROSITE" id="PS51257">
    <property type="entry name" value="PROKAR_LIPOPROTEIN"/>
    <property type="match status" value="1"/>
</dbReference>
<organism evidence="2 3">
    <name type="scientific">Microbacterium limosum</name>
    <dbReference type="NCBI Taxonomy" id="3079935"/>
    <lineage>
        <taxon>Bacteria</taxon>
        <taxon>Bacillati</taxon>
        <taxon>Actinomycetota</taxon>
        <taxon>Actinomycetes</taxon>
        <taxon>Micrococcales</taxon>
        <taxon>Microbacteriaceae</taxon>
        <taxon>Microbacterium</taxon>
    </lineage>
</organism>
<proteinExistence type="predicted"/>
<evidence type="ECO:0008006" key="4">
    <source>
        <dbReference type="Google" id="ProtNLM"/>
    </source>
</evidence>
<sequence>MSARLSSLPVLAAAALVVLSGCASTPTTEPTALAPTEDVVEIEADAAWLDGGRMIGLVTWGSSSCVPTVEDTAMLDNGTLVVSLLEPEEGTACTRDLAPRATLVDVPEAVDPTQDLEIEVTGSGIMGDAELDGVAGLASGGETDYLPSAGWVDDDGMFVVLTWGSSGCPPVLQDAVATGPAEVTVTFENPPADQVCTADMAPRSTLVTVDGVEEDAGAVAILTGSSEFADVRVDIIGGD</sequence>
<gene>
    <name evidence="2" type="ORF">RYJ27_01180</name>
</gene>
<dbReference type="EMBL" id="CP137080">
    <property type="protein sequence ID" value="WOQ69884.1"/>
    <property type="molecule type" value="Genomic_DNA"/>
</dbReference>
<dbReference type="Proteomes" id="UP001329313">
    <property type="component" value="Chromosome"/>
</dbReference>
<feature type="chain" id="PRO_5043546598" description="Lipoprotein" evidence="1">
    <location>
        <begin position="24"/>
        <end position="239"/>
    </location>
</feature>
<dbReference type="KEGG" id="mliy:RYJ27_01180"/>
<accession>A0AAU0MHX5</accession>
<keyword evidence="3" id="KW-1185">Reference proteome</keyword>
<dbReference type="RefSeq" id="WP_330170978.1">
    <property type="nucleotide sequence ID" value="NZ_CP137080.1"/>
</dbReference>
<feature type="signal peptide" evidence="1">
    <location>
        <begin position="1"/>
        <end position="23"/>
    </location>
</feature>